<dbReference type="InterPro" id="IPR036291">
    <property type="entry name" value="NAD(P)-bd_dom_sf"/>
</dbReference>
<protein>
    <submittedName>
        <fullName evidence="3">NAD dependent epimerase/dehydratase family protein</fullName>
    </submittedName>
</protein>
<feature type="transmembrane region" description="Helical" evidence="1">
    <location>
        <begin position="494"/>
        <end position="514"/>
    </location>
</feature>
<name>A0A238IXF0_9RHOB</name>
<reference evidence="3 4" key="1">
    <citation type="submission" date="2017-05" db="EMBL/GenBank/DDBJ databases">
        <authorList>
            <person name="Song R."/>
            <person name="Chenine A.L."/>
            <person name="Ruprecht R.M."/>
        </authorList>
    </citation>
    <scope>NUCLEOTIDE SEQUENCE [LARGE SCALE GENOMIC DNA]</scope>
    <source>
        <strain evidence="3 4">CECT 8489</strain>
    </source>
</reference>
<evidence type="ECO:0000259" key="2">
    <source>
        <dbReference type="Pfam" id="PF13460"/>
    </source>
</evidence>
<feature type="domain" description="NAD(P)-binding" evidence="2">
    <location>
        <begin position="8"/>
        <end position="190"/>
    </location>
</feature>
<gene>
    <name evidence="3" type="ORF">BOA8489_00632</name>
</gene>
<evidence type="ECO:0000313" key="3">
    <source>
        <dbReference type="EMBL" id="SMX22535.1"/>
    </source>
</evidence>
<dbReference type="PANTHER" id="PTHR12126">
    <property type="entry name" value="NADH-UBIQUINONE OXIDOREDUCTASE 39 KDA SUBUNIT-RELATED"/>
    <property type="match status" value="1"/>
</dbReference>
<dbReference type="RefSeq" id="WP_245813646.1">
    <property type="nucleotide sequence ID" value="NZ_FXXQ01000002.1"/>
</dbReference>
<keyword evidence="1" id="KW-0472">Membrane</keyword>
<dbReference type="PANTHER" id="PTHR12126:SF11">
    <property type="entry name" value="NADH DEHYDROGENASE [UBIQUINONE] 1 ALPHA SUBCOMPLEX SUBUNIT 9, MITOCHONDRIAL"/>
    <property type="match status" value="1"/>
</dbReference>
<accession>A0A238IXF0</accession>
<dbReference type="CDD" id="cd05243">
    <property type="entry name" value="SDR_a5"/>
    <property type="match status" value="1"/>
</dbReference>
<feature type="transmembrane region" description="Helical" evidence="1">
    <location>
        <begin position="353"/>
        <end position="377"/>
    </location>
</feature>
<dbReference type="EMBL" id="FXXQ01000002">
    <property type="protein sequence ID" value="SMX22535.1"/>
    <property type="molecule type" value="Genomic_DNA"/>
</dbReference>
<evidence type="ECO:0000313" key="4">
    <source>
        <dbReference type="Proteomes" id="UP000201838"/>
    </source>
</evidence>
<dbReference type="AlphaFoldDB" id="A0A238IXF0"/>
<evidence type="ECO:0000256" key="1">
    <source>
        <dbReference type="SAM" id="Phobius"/>
    </source>
</evidence>
<feature type="transmembrane region" description="Helical" evidence="1">
    <location>
        <begin position="465"/>
        <end position="488"/>
    </location>
</feature>
<dbReference type="SUPFAM" id="SSF51735">
    <property type="entry name" value="NAD(P)-binding Rossmann-fold domains"/>
    <property type="match status" value="1"/>
</dbReference>
<dbReference type="GO" id="GO:0044877">
    <property type="term" value="F:protein-containing complex binding"/>
    <property type="evidence" value="ECO:0007669"/>
    <property type="project" value="TreeGrafter"/>
</dbReference>
<feature type="transmembrane region" description="Helical" evidence="1">
    <location>
        <begin position="432"/>
        <end position="453"/>
    </location>
</feature>
<dbReference type="InterPro" id="IPR051207">
    <property type="entry name" value="ComplexI_NDUFA9_subunit"/>
</dbReference>
<keyword evidence="1" id="KW-1133">Transmembrane helix</keyword>
<feature type="transmembrane region" description="Helical" evidence="1">
    <location>
        <begin position="306"/>
        <end position="333"/>
    </location>
</feature>
<dbReference type="Pfam" id="PF13460">
    <property type="entry name" value="NAD_binding_10"/>
    <property type="match status" value="1"/>
</dbReference>
<dbReference type="Gene3D" id="3.40.50.720">
    <property type="entry name" value="NAD(P)-binding Rossmann-like Domain"/>
    <property type="match status" value="1"/>
</dbReference>
<sequence length="520" mass="55382">MKTVLIAGATGYLGRFLCEEYQRRGWYVTAVVRNAARARSLCADQLIEAQATEPKSLVGIMEGIDLVISALGITRQVDGLGYWDVDYQANLNLLREAEKAQVTRFAYVHVLKGDKLHNVPMVAAKAAFVDKLLESPLEATLIAPSGYFSDMGDILSMAKAGRVWLFGDGTQRINPIHGADLAAATADAIEQEKTWLDVGGPEVFSLREVAELAFACSAMPIRITYLPDALRRAALCLLPLLTPRRIYGPAQFFLSAMALDMVGECHGTHRLKDHFKGIAISSNTTETLLRFPNEGKKIMTLQSTGGLAALVCAGTYIFGFTLLVTVLAGLGYGTSDIDVVAVVEFIRTDQGVMIAWNTGIYIINALTLLVLVVALSVRLKGASPDWAPVTLGFGVIWSTLVLGVGMLANVAVERVATLAETDPERALQVWEMLHAVELGLGGGNEIAGGVWILTVSLAAWSGRSLGKVTIGLGVLTGASGLATILPALGDVTGAVFGLGGIAWFIAVGVNLLWARPVSQS</sequence>
<dbReference type="InterPro" id="IPR016040">
    <property type="entry name" value="NAD(P)-bd_dom"/>
</dbReference>
<dbReference type="Proteomes" id="UP000201838">
    <property type="component" value="Unassembled WGS sequence"/>
</dbReference>
<proteinExistence type="predicted"/>
<keyword evidence="4" id="KW-1185">Reference proteome</keyword>
<feature type="transmembrane region" description="Helical" evidence="1">
    <location>
        <begin position="389"/>
        <end position="412"/>
    </location>
</feature>
<organism evidence="3 4">
    <name type="scientific">Boseongicola aestuarii</name>
    <dbReference type="NCBI Taxonomy" id="1470561"/>
    <lineage>
        <taxon>Bacteria</taxon>
        <taxon>Pseudomonadati</taxon>
        <taxon>Pseudomonadota</taxon>
        <taxon>Alphaproteobacteria</taxon>
        <taxon>Rhodobacterales</taxon>
        <taxon>Paracoccaceae</taxon>
        <taxon>Boseongicola</taxon>
    </lineage>
</organism>
<keyword evidence="1" id="KW-0812">Transmembrane</keyword>